<feature type="transmembrane region" description="Helical" evidence="6">
    <location>
        <begin position="210"/>
        <end position="230"/>
    </location>
</feature>
<gene>
    <name evidence="7" type="ORF">BU085_11310</name>
</gene>
<feature type="compositionally biased region" description="Basic and acidic residues" evidence="5">
    <location>
        <begin position="548"/>
        <end position="570"/>
    </location>
</feature>
<feature type="transmembrane region" description="Helical" evidence="6">
    <location>
        <begin position="438"/>
        <end position="454"/>
    </location>
</feature>
<feature type="transmembrane region" description="Helical" evidence="6">
    <location>
        <begin position="169"/>
        <end position="190"/>
    </location>
</feature>
<comment type="subcellular location">
    <subcellularLocation>
        <location evidence="1">Membrane</location>
        <topology evidence="1">Multi-pass membrane protein</topology>
    </subcellularLocation>
</comment>
<dbReference type="AlphaFoldDB" id="A0A2T4PXY6"/>
<evidence type="ECO:0000256" key="6">
    <source>
        <dbReference type="SAM" id="Phobius"/>
    </source>
</evidence>
<dbReference type="InterPro" id="IPR052962">
    <property type="entry name" value="AA_Transporter_AGT"/>
</dbReference>
<protein>
    <submittedName>
        <fullName evidence="7">APC family permease</fullName>
    </submittedName>
</protein>
<dbReference type="Pfam" id="PF13520">
    <property type="entry name" value="AA_permease_2"/>
    <property type="match status" value="1"/>
</dbReference>
<feature type="transmembrane region" description="Helical" evidence="6">
    <location>
        <begin position="466"/>
        <end position="486"/>
    </location>
</feature>
<dbReference type="PANTHER" id="PTHR47547:SF1">
    <property type="entry name" value="ASPARTATE-PROTON SYMPORTER"/>
    <property type="match status" value="1"/>
</dbReference>
<dbReference type="GO" id="GO:0022857">
    <property type="term" value="F:transmembrane transporter activity"/>
    <property type="evidence" value="ECO:0007669"/>
    <property type="project" value="InterPro"/>
</dbReference>
<dbReference type="Proteomes" id="UP000240717">
    <property type="component" value="Unassembled WGS sequence"/>
</dbReference>
<sequence>MANKNETESNNSKINLPQLVLLGLGSLIGSGWLFGAWEASSIAGPAAIISWIIGFVVIGTIAYNYIEIGTMFPQSGGMSNYAQYTHGSLLGFIAAWANWVSLVTIIPIEAVSAVQYMSSWPWDWAKPMGSLMKDGSISTTGLIAVYAIIIIFSLLNYWSVKLLTSFTSLISFFKLGVPLLTIIMLMVSGFDTGNYGHSTGTFMPYGSAPIFAATTMSGIIFSFNAFQTIINMGSEIKSPEKNIARGIAISLTISAVLYIVLQSTFITSMPQSMIHEHGWSGINFNSPFADMAILLGLNWLAILLYIEAVVSPFGTGVSFVAVTGRVLRAMEKNGHIPKFLGKMNEKYKIPRVAIVFNAIISMVMVTLFRDWGTLAAVISTATLVAYLTGPTTVIALRKMGPKMTRPFRAKILKFMAPLSFVLASLAIYWAMWPTTAEVILIIILGLPIYFFYEYKMNWKNTKKQIGGSLWIIVYLVVLSFLSFIGSKEFKGLNWIHYPWDFLVIIIVALIFYQLGAISSFESVYFRRAKKMNSNMGDKLKKRKRREKREKIAEKRQEQQDKEEKRQNKEH</sequence>
<keyword evidence="4 6" id="KW-0472">Membrane</keyword>
<feature type="transmembrane region" description="Helical" evidence="6">
    <location>
        <begin position="87"/>
        <end position="117"/>
    </location>
</feature>
<feature type="transmembrane region" description="Helical" evidence="6">
    <location>
        <begin position="299"/>
        <end position="327"/>
    </location>
</feature>
<dbReference type="STRING" id="1194526.A284_02205"/>
<feature type="transmembrane region" description="Helical" evidence="6">
    <location>
        <begin position="348"/>
        <end position="368"/>
    </location>
</feature>
<feature type="transmembrane region" description="Helical" evidence="6">
    <location>
        <begin position="19"/>
        <end position="37"/>
    </location>
</feature>
<comment type="caution">
    <text evidence="7">The sequence shown here is derived from an EMBL/GenBank/DDBJ whole genome shotgun (WGS) entry which is preliminary data.</text>
</comment>
<reference evidence="7 8" key="1">
    <citation type="journal article" date="2016" name="Front. Microbiol.">
        <title>Comprehensive Phylogenetic Analysis of Bovine Non-aureus Staphylococci Species Based on Whole-Genome Sequencing.</title>
        <authorList>
            <person name="Naushad S."/>
            <person name="Barkema H.W."/>
            <person name="Luby C."/>
            <person name="Condas L.A."/>
            <person name="Nobrega D.B."/>
            <person name="Carson D.A."/>
            <person name="De Buck J."/>
        </authorList>
    </citation>
    <scope>NUCLEOTIDE SEQUENCE [LARGE SCALE GENOMIC DNA]</scope>
    <source>
        <strain evidence="7 8">SNUC 2993</strain>
    </source>
</reference>
<evidence type="ECO:0000256" key="1">
    <source>
        <dbReference type="ARBA" id="ARBA00004141"/>
    </source>
</evidence>
<dbReference type="EMBL" id="PZEV01000051">
    <property type="protein sequence ID" value="PTI49750.1"/>
    <property type="molecule type" value="Genomic_DNA"/>
</dbReference>
<feature type="transmembrane region" description="Helical" evidence="6">
    <location>
        <begin position="43"/>
        <end position="66"/>
    </location>
</feature>
<evidence type="ECO:0000313" key="7">
    <source>
        <dbReference type="EMBL" id="PTI49750.1"/>
    </source>
</evidence>
<dbReference type="InterPro" id="IPR002293">
    <property type="entry name" value="AA/rel_permease1"/>
</dbReference>
<feature type="transmembrane region" description="Helical" evidence="6">
    <location>
        <begin position="242"/>
        <end position="261"/>
    </location>
</feature>
<feature type="transmembrane region" description="Helical" evidence="6">
    <location>
        <begin position="374"/>
        <end position="394"/>
    </location>
</feature>
<keyword evidence="2 6" id="KW-0812">Transmembrane</keyword>
<accession>A0A2T4PXY6</accession>
<evidence type="ECO:0000256" key="4">
    <source>
        <dbReference type="ARBA" id="ARBA00023136"/>
    </source>
</evidence>
<dbReference type="RefSeq" id="WP_002450384.1">
    <property type="nucleotide sequence ID" value="NZ_CP054017.1"/>
</dbReference>
<feature type="transmembrane region" description="Helical" evidence="6">
    <location>
        <begin position="137"/>
        <end position="157"/>
    </location>
</feature>
<feature type="transmembrane region" description="Helical" evidence="6">
    <location>
        <begin position="501"/>
        <end position="525"/>
    </location>
</feature>
<keyword evidence="3 6" id="KW-1133">Transmembrane helix</keyword>
<evidence type="ECO:0000313" key="8">
    <source>
        <dbReference type="Proteomes" id="UP000240717"/>
    </source>
</evidence>
<name>A0A2T4PXY6_STAWA</name>
<dbReference type="PANTHER" id="PTHR47547">
    <property type="match status" value="1"/>
</dbReference>
<dbReference type="Gene3D" id="1.20.1740.10">
    <property type="entry name" value="Amino acid/polyamine transporter I"/>
    <property type="match status" value="1"/>
</dbReference>
<evidence type="ECO:0000256" key="2">
    <source>
        <dbReference type="ARBA" id="ARBA00022692"/>
    </source>
</evidence>
<evidence type="ECO:0000256" key="3">
    <source>
        <dbReference type="ARBA" id="ARBA00022989"/>
    </source>
</evidence>
<feature type="transmembrane region" description="Helical" evidence="6">
    <location>
        <begin position="414"/>
        <end position="432"/>
    </location>
</feature>
<evidence type="ECO:0000256" key="5">
    <source>
        <dbReference type="SAM" id="MobiDB-lite"/>
    </source>
</evidence>
<proteinExistence type="predicted"/>
<dbReference type="GO" id="GO:0016020">
    <property type="term" value="C:membrane"/>
    <property type="evidence" value="ECO:0007669"/>
    <property type="project" value="UniProtKB-SubCell"/>
</dbReference>
<organism evidence="7 8">
    <name type="scientific">Staphylococcus warneri</name>
    <dbReference type="NCBI Taxonomy" id="1292"/>
    <lineage>
        <taxon>Bacteria</taxon>
        <taxon>Bacillati</taxon>
        <taxon>Bacillota</taxon>
        <taxon>Bacilli</taxon>
        <taxon>Bacillales</taxon>
        <taxon>Staphylococcaceae</taxon>
        <taxon>Staphylococcus</taxon>
    </lineage>
</organism>
<feature type="region of interest" description="Disordered" evidence="5">
    <location>
        <begin position="535"/>
        <end position="570"/>
    </location>
</feature>